<keyword evidence="3" id="KW-1185">Reference proteome</keyword>
<protein>
    <recommendedName>
        <fullName evidence="1">DUF6602 domain-containing protein</fullName>
    </recommendedName>
</protein>
<sequence length="261" mass="30096">MNALQKYLKLYQDNLINDFSRIRKVINDSSVKGGKNEKIVANFIEGHFDNKITCTNSQIIDSFGSTSDEVDVAVCNKDQPFIANDGEILICEGIDFIIQVKAILTNQELDRIIKNCKSVKKLKRKYLKQDTFQGNIGDLNYHINRIPYIVFAFESNTKINTIHQNLDLKLKNVPLELQPDAIFILNKGSLINFREGLGNSFTINEKKLIGLVGFILDEMTLLEFVRYINWIVPKIERRTKPITHYFNEQVYQKGVISKYKI</sequence>
<evidence type="ECO:0000259" key="1">
    <source>
        <dbReference type="Pfam" id="PF20247"/>
    </source>
</evidence>
<reference evidence="2 3" key="1">
    <citation type="submission" date="2016-11" db="EMBL/GenBank/DDBJ databases">
        <authorList>
            <person name="Jaros S."/>
            <person name="Januszkiewicz K."/>
            <person name="Wedrychowicz H."/>
        </authorList>
    </citation>
    <scope>NUCLEOTIDE SEQUENCE [LARGE SCALE GENOMIC DNA]</scope>
    <source>
        <strain evidence="2 3">DSM 21425</strain>
    </source>
</reference>
<evidence type="ECO:0000313" key="3">
    <source>
        <dbReference type="Proteomes" id="UP000184225"/>
    </source>
</evidence>
<feature type="domain" description="DUF6602" evidence="1">
    <location>
        <begin position="21"/>
        <end position="122"/>
    </location>
</feature>
<gene>
    <name evidence="2" type="ORF">SAMN04488096_1023</name>
</gene>
<dbReference type="Pfam" id="PF20247">
    <property type="entry name" value="DUF6602"/>
    <property type="match status" value="1"/>
</dbReference>
<dbReference type="CDD" id="cd21173">
    <property type="entry name" value="NucC-like"/>
    <property type="match status" value="1"/>
</dbReference>
<dbReference type="EMBL" id="FQYY01000002">
    <property type="protein sequence ID" value="SHI47217.1"/>
    <property type="molecule type" value="Genomic_DNA"/>
</dbReference>
<proteinExistence type="predicted"/>
<organism evidence="2 3">
    <name type="scientific">Mesonia phycicola</name>
    <dbReference type="NCBI Taxonomy" id="579105"/>
    <lineage>
        <taxon>Bacteria</taxon>
        <taxon>Pseudomonadati</taxon>
        <taxon>Bacteroidota</taxon>
        <taxon>Flavobacteriia</taxon>
        <taxon>Flavobacteriales</taxon>
        <taxon>Flavobacteriaceae</taxon>
        <taxon>Mesonia</taxon>
    </lineage>
</organism>
<dbReference type="AlphaFoldDB" id="A0A1M6BEW7"/>
<evidence type="ECO:0000313" key="2">
    <source>
        <dbReference type="EMBL" id="SHI47217.1"/>
    </source>
</evidence>
<accession>A0A1M6BEW7</accession>
<dbReference type="InterPro" id="IPR046537">
    <property type="entry name" value="DUF6602"/>
</dbReference>
<dbReference type="OrthoDB" id="337432at2"/>
<name>A0A1M6BEW7_9FLAO</name>
<dbReference type="RefSeq" id="WP_073148031.1">
    <property type="nucleotide sequence ID" value="NZ_FQYY01000002.1"/>
</dbReference>
<dbReference type="Proteomes" id="UP000184225">
    <property type="component" value="Unassembled WGS sequence"/>
</dbReference>